<accession>A0A0E0LEZ0</accession>
<name>A0A0E0LEZ0_ORYPU</name>
<evidence type="ECO:0000313" key="2">
    <source>
        <dbReference type="Proteomes" id="UP000026962"/>
    </source>
</evidence>
<protein>
    <submittedName>
        <fullName evidence="1">Uncharacterized protein</fullName>
    </submittedName>
</protein>
<keyword evidence="2" id="KW-1185">Reference proteome</keyword>
<reference evidence="1" key="2">
    <citation type="submission" date="2018-05" db="EMBL/GenBank/DDBJ databases">
        <title>OpunRS2 (Oryza punctata Reference Sequence Version 2).</title>
        <authorList>
            <person name="Zhang J."/>
            <person name="Kudrna D."/>
            <person name="Lee S."/>
            <person name="Talag J."/>
            <person name="Welchert J."/>
            <person name="Wing R.A."/>
        </authorList>
    </citation>
    <scope>NUCLEOTIDE SEQUENCE [LARGE SCALE GENOMIC DNA]</scope>
</reference>
<dbReference type="Proteomes" id="UP000026962">
    <property type="component" value="Chromosome 6"/>
</dbReference>
<dbReference type="EnsemblPlants" id="OPUNC06G23230.1">
    <property type="protein sequence ID" value="OPUNC06G23230.1"/>
    <property type="gene ID" value="OPUNC06G23230"/>
</dbReference>
<dbReference type="Gramene" id="OPUNC06G23230.1">
    <property type="protein sequence ID" value="OPUNC06G23230.1"/>
    <property type="gene ID" value="OPUNC06G23230"/>
</dbReference>
<reference evidence="1" key="1">
    <citation type="submission" date="2015-04" db="UniProtKB">
        <authorList>
            <consortium name="EnsemblPlants"/>
        </authorList>
    </citation>
    <scope>IDENTIFICATION</scope>
</reference>
<proteinExistence type="predicted"/>
<organism evidence="1">
    <name type="scientific">Oryza punctata</name>
    <name type="common">Red rice</name>
    <dbReference type="NCBI Taxonomy" id="4537"/>
    <lineage>
        <taxon>Eukaryota</taxon>
        <taxon>Viridiplantae</taxon>
        <taxon>Streptophyta</taxon>
        <taxon>Embryophyta</taxon>
        <taxon>Tracheophyta</taxon>
        <taxon>Spermatophyta</taxon>
        <taxon>Magnoliopsida</taxon>
        <taxon>Liliopsida</taxon>
        <taxon>Poales</taxon>
        <taxon>Poaceae</taxon>
        <taxon>BOP clade</taxon>
        <taxon>Oryzoideae</taxon>
        <taxon>Oryzeae</taxon>
        <taxon>Oryzinae</taxon>
        <taxon>Oryza</taxon>
    </lineage>
</organism>
<evidence type="ECO:0000313" key="1">
    <source>
        <dbReference type="EnsemblPlants" id="OPUNC06G23230.1"/>
    </source>
</evidence>
<dbReference type="AlphaFoldDB" id="A0A0E0LEZ0"/>
<dbReference type="HOGENOM" id="CLU_2871601_0_0_1"/>
<sequence>MMAAVTSLVFGFGNLLELSRLPPSSYLADLELIWRLGAHQIRSSIGHLFFLPHPCGNSAIWTWA</sequence>